<dbReference type="Pfam" id="PF09850">
    <property type="entry name" value="DotU"/>
    <property type="match status" value="1"/>
</dbReference>
<protein>
    <submittedName>
        <fullName evidence="3">Type VI secretion system inner membrane protein TssL</fullName>
    </submittedName>
</protein>
<gene>
    <name evidence="3" type="primary">tssL</name>
    <name evidence="3" type="ORF">PITCH_A720045</name>
</gene>
<dbReference type="NCBIfam" id="TIGR03349">
    <property type="entry name" value="IV_VI_DotU"/>
    <property type="match status" value="1"/>
</dbReference>
<dbReference type="PANTHER" id="PTHR38033:SF1">
    <property type="entry name" value="DOTU FAMILY TYPE IV_VI SECRETION SYSTEM PROTEIN"/>
    <property type="match status" value="1"/>
</dbReference>
<dbReference type="InterPro" id="IPR017732">
    <property type="entry name" value="T4/T6SS_DotU"/>
</dbReference>
<evidence type="ECO:0000313" key="3">
    <source>
        <dbReference type="EMBL" id="SPD75705.1"/>
    </source>
</evidence>
<feature type="domain" description="Type IV / VI secretion system DotU" evidence="2">
    <location>
        <begin position="3"/>
        <end position="207"/>
    </location>
</feature>
<accession>A0A445N1X6</accession>
<dbReference type="InterPro" id="IPR038522">
    <property type="entry name" value="T4/T6SS_DotU_sf"/>
</dbReference>
<evidence type="ECO:0000256" key="1">
    <source>
        <dbReference type="SAM" id="Phobius"/>
    </source>
</evidence>
<dbReference type="PANTHER" id="PTHR38033">
    <property type="entry name" value="MEMBRANE PROTEIN-RELATED"/>
    <property type="match status" value="1"/>
</dbReference>
<evidence type="ECO:0000259" key="2">
    <source>
        <dbReference type="Pfam" id="PF09850"/>
    </source>
</evidence>
<dbReference type="EMBL" id="OJIN01000217">
    <property type="protein sequence ID" value="SPD75705.1"/>
    <property type="molecule type" value="Genomic_DNA"/>
</dbReference>
<dbReference type="Gene3D" id="1.25.40.590">
    <property type="entry name" value="Type IV / VI secretion system, DotU"/>
    <property type="match status" value="1"/>
</dbReference>
<dbReference type="AlphaFoldDB" id="A0A445N1X6"/>
<keyword evidence="1" id="KW-1133">Transmembrane helix</keyword>
<feature type="transmembrane region" description="Helical" evidence="1">
    <location>
        <begin position="188"/>
        <end position="210"/>
    </location>
</feature>
<proteinExistence type="predicted"/>
<sequence length="224" mass="25619">MRLTDCFVELVAYVAYFLKTAAERQPSYEQVKADIQRLISDSEHSLDKGAFSIDDYDMARFAIFAWVDEAILASGWKEKAKWQAEQLQRIYYKTTNAGEIFFDRLNAIGHHQRDVREVYYLCLAMGFSGRYCHEGDEFLLEQVKISNLKLLTGSSIGVTEKGDLFPEAYPYGGIDAPLQKTMSRFSPFTIFCVGLPVVIFLLLYIIYWFILGNIGENLLSTVPK</sequence>
<keyword evidence="1" id="KW-0472">Membrane</keyword>
<name>A0A445N1X6_9BACT</name>
<keyword evidence="1" id="KW-0812">Transmembrane</keyword>
<reference evidence="3" key="1">
    <citation type="submission" date="2018-01" db="EMBL/GenBank/DDBJ databases">
        <authorList>
            <person name="Regsiter A."/>
            <person name="William W."/>
        </authorList>
    </citation>
    <scope>NUCLEOTIDE SEQUENCE</scope>
    <source>
        <strain evidence="3">TRIP AH-1</strain>
    </source>
</reference>
<organism evidence="3">
    <name type="scientific">uncultured Desulfobacterium sp</name>
    <dbReference type="NCBI Taxonomy" id="201089"/>
    <lineage>
        <taxon>Bacteria</taxon>
        <taxon>Pseudomonadati</taxon>
        <taxon>Thermodesulfobacteriota</taxon>
        <taxon>Desulfobacteria</taxon>
        <taxon>Desulfobacterales</taxon>
        <taxon>Desulfobacteriaceae</taxon>
        <taxon>Desulfobacterium</taxon>
        <taxon>environmental samples</taxon>
    </lineage>
</organism>